<proteinExistence type="predicted"/>
<dbReference type="RefSeq" id="WP_186347434.1">
    <property type="nucleotide sequence ID" value="NZ_BMMR01000001.1"/>
</dbReference>
<keyword evidence="4" id="KW-0342">GTP-binding</keyword>
<keyword evidence="2 5" id="KW-0548">Nucleotidyltransferase</keyword>
<keyword evidence="6" id="KW-1185">Reference proteome</keyword>
<gene>
    <name evidence="5" type="primary">cofC</name>
    <name evidence="5" type="ORF">H7344_18385</name>
</gene>
<name>A0ABR6UEL9_9ACTN</name>
<dbReference type="NCBIfam" id="TIGR03552">
    <property type="entry name" value="F420_cofC"/>
    <property type="match status" value="1"/>
</dbReference>
<evidence type="ECO:0000256" key="1">
    <source>
        <dbReference type="ARBA" id="ARBA00022679"/>
    </source>
</evidence>
<dbReference type="Gene3D" id="3.90.550.10">
    <property type="entry name" value="Spore Coat Polysaccharide Biosynthesis Protein SpsA, Chain A"/>
    <property type="match status" value="1"/>
</dbReference>
<reference evidence="5 6" key="1">
    <citation type="submission" date="2020-08" db="EMBL/GenBank/DDBJ databases">
        <title>novel species in genus Nocardioides.</title>
        <authorList>
            <person name="Zhang G."/>
        </authorList>
    </citation>
    <scope>NUCLEOTIDE SEQUENCE [LARGE SCALE GENOMIC DNA]</scope>
    <source>
        <strain evidence="5 6">SC8A-24</strain>
    </source>
</reference>
<evidence type="ECO:0000256" key="2">
    <source>
        <dbReference type="ARBA" id="ARBA00022695"/>
    </source>
</evidence>
<evidence type="ECO:0000313" key="6">
    <source>
        <dbReference type="Proteomes" id="UP000604001"/>
    </source>
</evidence>
<evidence type="ECO:0000313" key="5">
    <source>
        <dbReference type="EMBL" id="MBC2962261.1"/>
    </source>
</evidence>
<dbReference type="GO" id="GO:0043814">
    <property type="term" value="F:phospholactate guanylyltransferase activity"/>
    <property type="evidence" value="ECO:0007669"/>
    <property type="project" value="UniProtKB-EC"/>
</dbReference>
<keyword evidence="3" id="KW-0547">Nucleotide-binding</keyword>
<evidence type="ECO:0000256" key="4">
    <source>
        <dbReference type="ARBA" id="ARBA00023134"/>
    </source>
</evidence>
<evidence type="ECO:0000256" key="3">
    <source>
        <dbReference type="ARBA" id="ARBA00022741"/>
    </source>
</evidence>
<dbReference type="PANTHER" id="PTHR40392">
    <property type="entry name" value="2-PHOSPHO-L-LACTATE GUANYLYLTRANSFERASE"/>
    <property type="match status" value="1"/>
</dbReference>
<dbReference type="InterPro" id="IPR002835">
    <property type="entry name" value="CofC"/>
</dbReference>
<organism evidence="5 6">
    <name type="scientific">Nocardioides deserti</name>
    <dbReference type="NCBI Taxonomy" id="1588644"/>
    <lineage>
        <taxon>Bacteria</taxon>
        <taxon>Bacillati</taxon>
        <taxon>Actinomycetota</taxon>
        <taxon>Actinomycetes</taxon>
        <taxon>Propionibacteriales</taxon>
        <taxon>Nocardioidaceae</taxon>
        <taxon>Nocardioides</taxon>
    </lineage>
</organism>
<dbReference type="EMBL" id="JACMYC010000018">
    <property type="protein sequence ID" value="MBC2962261.1"/>
    <property type="molecule type" value="Genomic_DNA"/>
</dbReference>
<protein>
    <submittedName>
        <fullName evidence="5">2-phospho-L-lactate guanylyltransferase</fullName>
        <ecNumber evidence="5">2.7.7.68</ecNumber>
    </submittedName>
</protein>
<dbReference type="EC" id="2.7.7.68" evidence="5"/>
<sequence>MSAQPPGTASPARFVAVVPVKPPAFGKSRLGGLGDDQRRRLAAAFALDTAAACLVARSVGAVLVATDDAGFAARLTALGCVAVPDGDTNDLNSALRQAASEARRRWPDLEPVALCADLPALRPEDLDEALDALVPGGPSFVADADGVGTTLYTAPHGEFDPRFGGGSREAHLAAGALEVRGALPTLRRDVDDLDDLRAAAALGLGARTAPLVQELGLA</sequence>
<dbReference type="PANTHER" id="PTHR40392:SF1">
    <property type="entry name" value="2-PHOSPHO-L-LACTATE GUANYLYLTRANSFERASE"/>
    <property type="match status" value="1"/>
</dbReference>
<comment type="caution">
    <text evidence="5">The sequence shown here is derived from an EMBL/GenBank/DDBJ whole genome shotgun (WGS) entry which is preliminary data.</text>
</comment>
<dbReference type="InterPro" id="IPR029044">
    <property type="entry name" value="Nucleotide-diphossugar_trans"/>
</dbReference>
<dbReference type="Proteomes" id="UP000604001">
    <property type="component" value="Unassembled WGS sequence"/>
</dbReference>
<accession>A0ABR6UEL9</accession>
<keyword evidence="1 5" id="KW-0808">Transferase</keyword>
<dbReference type="SUPFAM" id="SSF53448">
    <property type="entry name" value="Nucleotide-diphospho-sugar transferases"/>
    <property type="match status" value="1"/>
</dbReference>